<keyword evidence="1" id="KW-1133">Transmembrane helix</keyword>
<keyword evidence="1" id="KW-0472">Membrane</keyword>
<reference evidence="2 3" key="1">
    <citation type="submission" date="2023-07" db="EMBL/GenBank/DDBJ databases">
        <title>Genomic Encyclopedia of Type Strains, Phase IV (KMG-IV): sequencing the most valuable type-strain genomes for metagenomic binning, comparative biology and taxonomic classification.</title>
        <authorList>
            <person name="Goeker M."/>
        </authorList>
    </citation>
    <scope>NUCLEOTIDE SEQUENCE [LARGE SCALE GENOMIC DNA]</scope>
    <source>
        <strain evidence="2 3">DSM 15448</strain>
    </source>
</reference>
<evidence type="ECO:0000256" key="1">
    <source>
        <dbReference type="SAM" id="Phobius"/>
    </source>
</evidence>
<evidence type="ECO:0000313" key="2">
    <source>
        <dbReference type="EMBL" id="MDQ0352210.1"/>
    </source>
</evidence>
<keyword evidence="1" id="KW-0812">Transmembrane</keyword>
<dbReference type="RefSeq" id="WP_307068585.1">
    <property type="nucleotide sequence ID" value="NZ_JAUSUP010000006.1"/>
</dbReference>
<accession>A0ABU0DVN2</accession>
<name>A0ABU0DVN2_9BACI</name>
<evidence type="ECO:0000313" key="3">
    <source>
        <dbReference type="Proteomes" id="UP001236723"/>
    </source>
</evidence>
<keyword evidence="3" id="KW-1185">Reference proteome</keyword>
<gene>
    <name evidence="2" type="ORF">J2R98_002044</name>
</gene>
<dbReference type="NCBIfam" id="TIGR04104">
    <property type="entry name" value="cxxc_20_cxxc"/>
    <property type="match status" value="1"/>
</dbReference>
<protein>
    <submittedName>
        <fullName evidence="2">CXXC-20-CXXC protein</fullName>
    </submittedName>
</protein>
<dbReference type="Proteomes" id="UP001236723">
    <property type="component" value="Unassembled WGS sequence"/>
</dbReference>
<organism evidence="2 3">
    <name type="scientific">Alkalibacillus filiformis</name>
    <dbReference type="NCBI Taxonomy" id="200990"/>
    <lineage>
        <taxon>Bacteria</taxon>
        <taxon>Bacillati</taxon>
        <taxon>Bacillota</taxon>
        <taxon>Bacilli</taxon>
        <taxon>Bacillales</taxon>
        <taxon>Bacillaceae</taxon>
        <taxon>Alkalibacillus</taxon>
    </lineage>
</organism>
<comment type="caution">
    <text evidence="2">The sequence shown here is derived from an EMBL/GenBank/DDBJ whole genome shotgun (WGS) entry which is preliminary data.</text>
</comment>
<feature type="transmembrane region" description="Helical" evidence="1">
    <location>
        <begin position="67"/>
        <end position="86"/>
    </location>
</feature>
<proteinExistence type="predicted"/>
<feature type="transmembrane region" description="Helical" evidence="1">
    <location>
        <begin position="43"/>
        <end position="61"/>
    </location>
</feature>
<sequence>MPVCQHCGEAWSYKESLKQIIKLRRKMICEHCNEQQYSSQRSYWISQMVFLPAYFIIIPLMNIVFNVGFITGFLFITLLATFYILITPKLLSLSNKEEPLW</sequence>
<dbReference type="EMBL" id="JAUSUP010000006">
    <property type="protein sequence ID" value="MDQ0352210.1"/>
    <property type="molecule type" value="Genomic_DNA"/>
</dbReference>
<dbReference type="InterPro" id="IPR026369">
    <property type="entry name" value="CxxC_20_CxxC"/>
</dbReference>